<evidence type="ECO:0000313" key="1">
    <source>
        <dbReference type="EMBL" id="GAA4786279.1"/>
    </source>
</evidence>
<accession>A0ABP9AU55</accession>
<reference evidence="2" key="1">
    <citation type="journal article" date="2019" name="Int. J. Syst. Evol. Microbiol.">
        <title>The Global Catalogue of Microorganisms (GCM) 10K type strain sequencing project: providing services to taxonomists for standard genome sequencing and annotation.</title>
        <authorList>
            <consortium name="The Broad Institute Genomics Platform"/>
            <consortium name="The Broad Institute Genome Sequencing Center for Infectious Disease"/>
            <person name="Wu L."/>
            <person name="Ma J."/>
        </authorList>
    </citation>
    <scope>NUCLEOTIDE SEQUENCE [LARGE SCALE GENOMIC DNA]</scope>
    <source>
        <strain evidence="2">JCM 18200</strain>
    </source>
</reference>
<organism evidence="1 2">
    <name type="scientific">Olivibacter ginsenosidimutans</name>
    <dbReference type="NCBI Taxonomy" id="1176537"/>
    <lineage>
        <taxon>Bacteria</taxon>
        <taxon>Pseudomonadati</taxon>
        <taxon>Bacteroidota</taxon>
        <taxon>Sphingobacteriia</taxon>
        <taxon>Sphingobacteriales</taxon>
        <taxon>Sphingobacteriaceae</taxon>
        <taxon>Olivibacter</taxon>
    </lineage>
</organism>
<dbReference type="Proteomes" id="UP001501411">
    <property type="component" value="Unassembled WGS sequence"/>
</dbReference>
<keyword evidence="2" id="KW-1185">Reference proteome</keyword>
<dbReference type="RefSeq" id="WP_345230916.1">
    <property type="nucleotide sequence ID" value="NZ_BAABIQ010000006.1"/>
</dbReference>
<gene>
    <name evidence="1" type="ORF">GCM10023231_12770</name>
</gene>
<protein>
    <submittedName>
        <fullName evidence="1">Uncharacterized protein</fullName>
    </submittedName>
</protein>
<sequence>MENEKVKVADYNAELVELFEVEELEERMEFATWGLSAKASNKDTEVQLFLALPV</sequence>
<dbReference type="EMBL" id="BAABIQ010000006">
    <property type="protein sequence ID" value="GAA4786279.1"/>
    <property type="molecule type" value="Genomic_DNA"/>
</dbReference>
<evidence type="ECO:0000313" key="2">
    <source>
        <dbReference type="Proteomes" id="UP001501411"/>
    </source>
</evidence>
<comment type="caution">
    <text evidence="1">The sequence shown here is derived from an EMBL/GenBank/DDBJ whole genome shotgun (WGS) entry which is preliminary data.</text>
</comment>
<name>A0ABP9AU55_9SPHI</name>
<proteinExistence type="predicted"/>